<feature type="transmembrane region" description="Helical" evidence="7">
    <location>
        <begin position="725"/>
        <end position="751"/>
    </location>
</feature>
<dbReference type="GO" id="GO:0005886">
    <property type="term" value="C:plasma membrane"/>
    <property type="evidence" value="ECO:0007669"/>
    <property type="project" value="UniProtKB-SubCell"/>
</dbReference>
<feature type="transmembrane region" description="Helical" evidence="7">
    <location>
        <begin position="400"/>
        <end position="418"/>
    </location>
</feature>
<accession>A0A6M1SVS5</accession>
<dbReference type="Gene3D" id="1.20.1640.10">
    <property type="entry name" value="Multidrug efflux transporter AcrB transmembrane domain"/>
    <property type="match status" value="2"/>
</dbReference>
<evidence type="ECO:0000256" key="4">
    <source>
        <dbReference type="ARBA" id="ARBA00022692"/>
    </source>
</evidence>
<dbReference type="AlphaFoldDB" id="A0A6M1SVS5"/>
<feature type="transmembrane region" description="Helical" evidence="7">
    <location>
        <begin position="653"/>
        <end position="673"/>
    </location>
</feature>
<feature type="transmembrane region" description="Helical" evidence="7">
    <location>
        <begin position="265"/>
        <end position="286"/>
    </location>
</feature>
<evidence type="ECO:0000256" key="5">
    <source>
        <dbReference type="ARBA" id="ARBA00022989"/>
    </source>
</evidence>
<dbReference type="InterPro" id="IPR004869">
    <property type="entry name" value="MMPL_dom"/>
</dbReference>
<comment type="similarity">
    <text evidence="2">Belongs to the resistance-nodulation-cell division (RND) (TC 2.A.6) family. MmpL subfamily.</text>
</comment>
<feature type="transmembrane region" description="Helical" evidence="7">
    <location>
        <begin position="599"/>
        <end position="618"/>
    </location>
</feature>
<feature type="transmembrane region" description="Helical" evidence="7">
    <location>
        <begin position="699"/>
        <end position="719"/>
    </location>
</feature>
<evidence type="ECO:0000259" key="8">
    <source>
        <dbReference type="PROSITE" id="PS50156"/>
    </source>
</evidence>
<dbReference type="Pfam" id="PF03176">
    <property type="entry name" value="MMPL"/>
    <property type="match status" value="2"/>
</dbReference>
<name>A0A6M1SVS5_9BACT</name>
<evidence type="ECO:0000313" key="9">
    <source>
        <dbReference type="EMBL" id="NGP76218.1"/>
    </source>
</evidence>
<dbReference type="PANTHER" id="PTHR33406:SF6">
    <property type="entry name" value="MEMBRANE PROTEIN YDGH-RELATED"/>
    <property type="match status" value="1"/>
</dbReference>
<evidence type="ECO:0000256" key="2">
    <source>
        <dbReference type="ARBA" id="ARBA00010157"/>
    </source>
</evidence>
<dbReference type="Proteomes" id="UP000473278">
    <property type="component" value="Unassembled WGS sequence"/>
</dbReference>
<feature type="domain" description="SSD" evidence="8">
    <location>
        <begin position="242"/>
        <end position="364"/>
    </location>
</feature>
<evidence type="ECO:0000256" key="6">
    <source>
        <dbReference type="ARBA" id="ARBA00023136"/>
    </source>
</evidence>
<keyword evidence="4 7" id="KW-0812">Transmembrane</keyword>
<dbReference type="EMBL" id="JAALLT010000002">
    <property type="protein sequence ID" value="NGP76218.1"/>
    <property type="molecule type" value="Genomic_DNA"/>
</dbReference>
<feature type="transmembrane region" description="Helical" evidence="7">
    <location>
        <begin position="239"/>
        <end position="259"/>
    </location>
</feature>
<feature type="transmembrane region" description="Helical" evidence="7">
    <location>
        <begin position="307"/>
        <end position="329"/>
    </location>
</feature>
<feature type="transmembrane region" description="Helical" evidence="7">
    <location>
        <begin position="625"/>
        <end position="647"/>
    </location>
</feature>
<dbReference type="InterPro" id="IPR000731">
    <property type="entry name" value="SSD"/>
</dbReference>
<evidence type="ECO:0000256" key="3">
    <source>
        <dbReference type="ARBA" id="ARBA00022475"/>
    </source>
</evidence>
<dbReference type="PROSITE" id="PS50156">
    <property type="entry name" value="SSD"/>
    <property type="match status" value="1"/>
</dbReference>
<dbReference type="RefSeq" id="WP_165140365.1">
    <property type="nucleotide sequence ID" value="NZ_JAALLT010000002.1"/>
</dbReference>
<dbReference type="InterPro" id="IPR050545">
    <property type="entry name" value="Mycobact_MmpL"/>
</dbReference>
<comment type="subcellular location">
    <subcellularLocation>
        <location evidence="1">Cell membrane</location>
        <topology evidence="1">Multi-pass membrane protein</topology>
    </subcellularLocation>
</comment>
<keyword evidence="5 7" id="KW-1133">Transmembrane helix</keyword>
<keyword evidence="6 7" id="KW-0472">Membrane</keyword>
<sequence>MNRLAEIILKHPKSFLGIFFILTLSAFYPALQITTDFNLENFFPKNDPTIKDYQYLEEEFGRDDNVIMVGFESDSLLTKDVLRDLKTITDSASNISNIKEVRSILSAQQINKSGQRLSFDDYFDTENLNTLSDSTKSALLTDPFAEGFLINKEGNVTAFYLEIESGKNNYSSREQIISELHDVLQPYQNSYEFKISGIPYYRNQYVQYLNEEILFYISISSVLIILLLWVLYRSVTGIIIPMLIVWLTILFTLAVMQVTGGYFEIMTSTIAPILLCVGIADSIHMISKYDDARLQGMDKPRSIKETLITLGNATFLTSITTAIGFGTLMTSDIVPMKRFGIYTAVGVMIAFLVTIFFVPSSLRIINVKHIFKDKSAGIFNFFSRSLKKLSQFNQRNYRKVTFWFLLGTIVIGSGSTFLRVNGKVFDELGEETEPIQHARFFSENLSPPFPMEFIIDTGQENGIMSPDFLRRIEAFDSYMYSFPEVERTITFNTLLKEVHQTMAPEQSAINEIPDNEQLIAQYLLLLEVSDTEFLDRVTDFSYQKIRVAAQIRDAGSFRVTQMRDSLSAYLNDQFPESKITITGSTILSADLNGKIVNSLFKSIALAFVLISAIMAFLFRNVRMIILSLVPNILPLIMVAGIMGFTGIDIKSSTAVIFTIAFGIAVDDSIHYLARLRVEMKRGASLDEALSIATEKTGKAIIVTSLILLAGFGTLMTSVFTSTVYMGLLVCLTVFGALLADLVLLPSLFYWIRPQFSFMKDGQQPAPKLEHVPSEREPLHQE</sequence>
<evidence type="ECO:0000256" key="1">
    <source>
        <dbReference type="ARBA" id="ARBA00004651"/>
    </source>
</evidence>
<gene>
    <name evidence="9" type="ORF">G3570_06215</name>
</gene>
<evidence type="ECO:0000313" key="10">
    <source>
        <dbReference type="Proteomes" id="UP000473278"/>
    </source>
</evidence>
<protein>
    <submittedName>
        <fullName evidence="9">MMPL family transporter</fullName>
    </submittedName>
</protein>
<feature type="transmembrane region" description="Helical" evidence="7">
    <location>
        <begin position="341"/>
        <end position="365"/>
    </location>
</feature>
<evidence type="ECO:0000256" key="7">
    <source>
        <dbReference type="SAM" id="Phobius"/>
    </source>
</evidence>
<reference evidence="9 10" key="1">
    <citation type="submission" date="2020-02" db="EMBL/GenBank/DDBJ databases">
        <title>Balneolaceae bacterium YR4-1, complete genome.</title>
        <authorList>
            <person name="Li Y."/>
            <person name="Wu S."/>
        </authorList>
    </citation>
    <scope>NUCLEOTIDE SEQUENCE [LARGE SCALE GENOMIC DNA]</scope>
    <source>
        <strain evidence="9 10">YR4-1</strain>
    </source>
</reference>
<organism evidence="9 10">
    <name type="scientific">Halalkalibaculum roseum</name>
    <dbReference type="NCBI Taxonomy" id="2709311"/>
    <lineage>
        <taxon>Bacteria</taxon>
        <taxon>Pseudomonadati</taxon>
        <taxon>Balneolota</taxon>
        <taxon>Balneolia</taxon>
        <taxon>Balneolales</taxon>
        <taxon>Balneolaceae</taxon>
        <taxon>Halalkalibaculum</taxon>
    </lineage>
</organism>
<proteinExistence type="inferred from homology"/>
<keyword evidence="10" id="KW-1185">Reference proteome</keyword>
<keyword evidence="3" id="KW-1003">Cell membrane</keyword>
<dbReference type="PANTHER" id="PTHR33406">
    <property type="entry name" value="MEMBRANE PROTEIN MJ1562-RELATED"/>
    <property type="match status" value="1"/>
</dbReference>
<dbReference type="SUPFAM" id="SSF82866">
    <property type="entry name" value="Multidrug efflux transporter AcrB transmembrane domain"/>
    <property type="match status" value="2"/>
</dbReference>
<feature type="transmembrane region" description="Helical" evidence="7">
    <location>
        <begin position="213"/>
        <end position="232"/>
    </location>
</feature>
<comment type="caution">
    <text evidence="9">The sequence shown here is derived from an EMBL/GenBank/DDBJ whole genome shotgun (WGS) entry which is preliminary data.</text>
</comment>